<name>A0ABR3FIX7_9AGAR</name>
<protein>
    <submittedName>
        <fullName evidence="2">Uncharacterized protein</fullName>
    </submittedName>
</protein>
<feature type="compositionally biased region" description="Acidic residues" evidence="1">
    <location>
        <begin position="53"/>
        <end position="74"/>
    </location>
</feature>
<dbReference type="EMBL" id="JBAHYK010000317">
    <property type="protein sequence ID" value="KAL0575312.1"/>
    <property type="molecule type" value="Genomic_DNA"/>
</dbReference>
<evidence type="ECO:0000313" key="3">
    <source>
        <dbReference type="Proteomes" id="UP001465976"/>
    </source>
</evidence>
<feature type="compositionally biased region" description="Low complexity" evidence="1">
    <location>
        <begin position="121"/>
        <end position="135"/>
    </location>
</feature>
<feature type="compositionally biased region" description="Low complexity" evidence="1">
    <location>
        <begin position="101"/>
        <end position="114"/>
    </location>
</feature>
<reference evidence="2 3" key="1">
    <citation type="submission" date="2024-02" db="EMBL/GenBank/DDBJ databases">
        <title>A draft genome for the cacao thread blight pathogen Marasmius crinis-equi.</title>
        <authorList>
            <person name="Cohen S.P."/>
            <person name="Baruah I.K."/>
            <person name="Amoako-Attah I."/>
            <person name="Bukari Y."/>
            <person name="Meinhardt L.W."/>
            <person name="Bailey B.A."/>
        </authorList>
    </citation>
    <scope>NUCLEOTIDE SEQUENCE [LARGE SCALE GENOMIC DNA]</scope>
    <source>
        <strain evidence="2 3">GH-76</strain>
    </source>
</reference>
<feature type="compositionally biased region" description="Basic and acidic residues" evidence="1">
    <location>
        <begin position="158"/>
        <end position="178"/>
    </location>
</feature>
<keyword evidence="3" id="KW-1185">Reference proteome</keyword>
<evidence type="ECO:0000313" key="2">
    <source>
        <dbReference type="EMBL" id="KAL0575312.1"/>
    </source>
</evidence>
<proteinExistence type="predicted"/>
<feature type="compositionally biased region" description="Polar residues" evidence="1">
    <location>
        <begin position="24"/>
        <end position="39"/>
    </location>
</feature>
<comment type="caution">
    <text evidence="2">The sequence shown here is derived from an EMBL/GenBank/DDBJ whole genome shotgun (WGS) entry which is preliminary data.</text>
</comment>
<feature type="compositionally biased region" description="Basic residues" evidence="1">
    <location>
        <begin position="179"/>
        <end position="189"/>
    </location>
</feature>
<gene>
    <name evidence="2" type="ORF">V5O48_006663</name>
</gene>
<accession>A0ABR3FIX7</accession>
<organism evidence="2 3">
    <name type="scientific">Marasmius crinis-equi</name>
    <dbReference type="NCBI Taxonomy" id="585013"/>
    <lineage>
        <taxon>Eukaryota</taxon>
        <taxon>Fungi</taxon>
        <taxon>Dikarya</taxon>
        <taxon>Basidiomycota</taxon>
        <taxon>Agaricomycotina</taxon>
        <taxon>Agaricomycetes</taxon>
        <taxon>Agaricomycetidae</taxon>
        <taxon>Agaricales</taxon>
        <taxon>Marasmiineae</taxon>
        <taxon>Marasmiaceae</taxon>
        <taxon>Marasmius</taxon>
    </lineage>
</organism>
<feature type="compositionally biased region" description="Polar residues" evidence="1">
    <location>
        <begin position="75"/>
        <end position="91"/>
    </location>
</feature>
<dbReference type="Proteomes" id="UP001465976">
    <property type="component" value="Unassembled WGS sequence"/>
</dbReference>
<feature type="region of interest" description="Disordered" evidence="1">
    <location>
        <begin position="24"/>
        <end position="189"/>
    </location>
</feature>
<evidence type="ECO:0000256" key="1">
    <source>
        <dbReference type="SAM" id="MobiDB-lite"/>
    </source>
</evidence>
<sequence>MLASRERTQGRDVSAAYGRAFWAQNSGQNRAQQQPQSTPLLPDAPRQNYYSDSDTDPDLNDTESVSDYDNDSDNQEGQALSAQIRASLNSKPRTPVPHPVPARAASPPSRQSPSHPRPDSETSMGSGGESSASLGVLRSQSRVQPMEEESAAVGAGTRRVDLGGKTKLEKPPIDLEKKSWRKRLFGGRH</sequence>